<dbReference type="GO" id="GO:0051539">
    <property type="term" value="F:4 iron, 4 sulfur cluster binding"/>
    <property type="evidence" value="ECO:0007669"/>
    <property type="project" value="UniProtKB-KW"/>
</dbReference>
<comment type="cofactor">
    <cofactor evidence="1">
        <name>[4Fe-4S] cluster</name>
        <dbReference type="ChEBI" id="CHEBI:49883"/>
    </cofactor>
</comment>
<dbReference type="PROSITE" id="PS51918">
    <property type="entry name" value="RADICAL_SAM"/>
    <property type="match status" value="1"/>
</dbReference>
<feature type="region of interest" description="Disordered" evidence="12">
    <location>
        <begin position="33"/>
        <end position="76"/>
    </location>
</feature>
<dbReference type="SFLD" id="SFLDG01062">
    <property type="entry name" value="methyltransferase_(Class_A)"/>
    <property type="match status" value="1"/>
</dbReference>
<evidence type="ECO:0000256" key="3">
    <source>
        <dbReference type="ARBA" id="ARBA00022485"/>
    </source>
</evidence>
<reference evidence="14 15" key="1">
    <citation type="journal article" date="2024" name="Nat. Commun.">
        <title>Phylogenomics reveals the evolutionary origins of lichenization in chlorophyte algae.</title>
        <authorList>
            <person name="Puginier C."/>
            <person name="Libourel C."/>
            <person name="Otte J."/>
            <person name="Skaloud P."/>
            <person name="Haon M."/>
            <person name="Grisel S."/>
            <person name="Petersen M."/>
            <person name="Berrin J.G."/>
            <person name="Delaux P.M."/>
            <person name="Dal Grande F."/>
            <person name="Keller J."/>
        </authorList>
    </citation>
    <scope>NUCLEOTIDE SEQUENCE [LARGE SCALE GENOMIC DNA]</scope>
    <source>
        <strain evidence="14 15">SAG 2145</strain>
    </source>
</reference>
<evidence type="ECO:0000256" key="8">
    <source>
        <dbReference type="ARBA" id="ARBA00022691"/>
    </source>
</evidence>
<dbReference type="Proteomes" id="UP001438707">
    <property type="component" value="Unassembled WGS sequence"/>
</dbReference>
<dbReference type="FunFam" id="3.20.20.70:FF:000014">
    <property type="entry name" value="Probable dual-specificity RNA methyltransferase RlmN"/>
    <property type="match status" value="1"/>
</dbReference>
<evidence type="ECO:0000256" key="2">
    <source>
        <dbReference type="ARBA" id="ARBA00004496"/>
    </source>
</evidence>
<sequence>MMSGLGQHSSFSTCLFGRQSRGSVCLQATKRAASQTTGRRGSTHVAVKDQPKPAQDLSVVSTVPRPRGVTDGPWDAQDVKAVEEAQQSETSRPGRRQVGQPGALLAQTIQELRKLAEQDGQPAYRGKQLHDGLMKGAQSLDDFSNLPKAWREKMAERGVSPGRSHLLKTVTALDGTRKFLLRLHDDRVVEAVGIPSEEQGKSRLTVCVSSQVGCPMRCTFCATGKGGFARNLAAHEIVDQVMTAQEQFSHRVSNVVFMGMGEPLLNLPNVLKSVAWLNQDLGIGARHMTISTVGVPNAIAKLAQQQLQVTLAVSLHAPDQALRQQLVPSAKAYPLQALMEDSRQFFRATGRRVTFEYTLMAGVNDSTVQAEALAKLLRQYDLCSHVNLIPWNPVDESDFQRPSRNAARAFHSVLQQRGIPCSIRITRGLEAAAACGQLRNDHQKTPMSQLAVV</sequence>
<dbReference type="GO" id="GO:0005737">
    <property type="term" value="C:cytoplasm"/>
    <property type="evidence" value="ECO:0007669"/>
    <property type="project" value="UniProtKB-SubCell"/>
</dbReference>
<dbReference type="EMBL" id="JALJOS010000012">
    <property type="protein sequence ID" value="KAK9832374.1"/>
    <property type="molecule type" value="Genomic_DNA"/>
</dbReference>
<protein>
    <recommendedName>
        <fullName evidence="13">Radical SAM core domain-containing protein</fullName>
    </recommendedName>
</protein>
<dbReference type="InterPro" id="IPR040072">
    <property type="entry name" value="Methyltransferase_A"/>
</dbReference>
<proteinExistence type="inferred from homology"/>
<comment type="subcellular location">
    <subcellularLocation>
        <location evidence="2">Cytoplasm</location>
    </subcellularLocation>
</comment>
<keyword evidence="6" id="KW-0489">Methyltransferase</keyword>
<evidence type="ECO:0000313" key="15">
    <source>
        <dbReference type="Proteomes" id="UP001438707"/>
    </source>
</evidence>
<keyword evidence="15" id="KW-1185">Reference proteome</keyword>
<comment type="caution">
    <text evidence="14">The sequence shown here is derived from an EMBL/GenBank/DDBJ whole genome shotgun (WGS) entry which is preliminary data.</text>
</comment>
<dbReference type="InterPro" id="IPR007197">
    <property type="entry name" value="rSAM"/>
</dbReference>
<keyword evidence="10" id="KW-0408">Iron</keyword>
<evidence type="ECO:0000256" key="6">
    <source>
        <dbReference type="ARBA" id="ARBA00022603"/>
    </source>
</evidence>
<keyword evidence="9" id="KW-0479">Metal-binding</keyword>
<evidence type="ECO:0000256" key="5">
    <source>
        <dbReference type="ARBA" id="ARBA00022552"/>
    </source>
</evidence>
<dbReference type="NCBIfam" id="TIGR00048">
    <property type="entry name" value="rRNA_mod_RlmN"/>
    <property type="match status" value="1"/>
</dbReference>
<dbReference type="GO" id="GO:0008173">
    <property type="term" value="F:RNA methyltransferase activity"/>
    <property type="evidence" value="ECO:0007669"/>
    <property type="project" value="InterPro"/>
</dbReference>
<organism evidence="14 15">
    <name type="scientific">Apatococcus lobatus</name>
    <dbReference type="NCBI Taxonomy" id="904363"/>
    <lineage>
        <taxon>Eukaryota</taxon>
        <taxon>Viridiplantae</taxon>
        <taxon>Chlorophyta</taxon>
        <taxon>core chlorophytes</taxon>
        <taxon>Trebouxiophyceae</taxon>
        <taxon>Chlorellales</taxon>
        <taxon>Chlorellaceae</taxon>
        <taxon>Apatococcus</taxon>
    </lineage>
</organism>
<accession>A0AAW1RF69</accession>
<keyword evidence="3" id="KW-0004">4Fe-4S</keyword>
<name>A0AAW1RF69_9CHLO</name>
<dbReference type="Gene3D" id="1.10.150.530">
    <property type="match status" value="1"/>
</dbReference>
<keyword evidence="4" id="KW-0963">Cytoplasm</keyword>
<evidence type="ECO:0000256" key="7">
    <source>
        <dbReference type="ARBA" id="ARBA00022679"/>
    </source>
</evidence>
<dbReference type="Gene3D" id="3.20.20.70">
    <property type="entry name" value="Aldolase class I"/>
    <property type="match status" value="1"/>
</dbReference>
<dbReference type="SUPFAM" id="SSF102114">
    <property type="entry name" value="Radical SAM enzymes"/>
    <property type="match status" value="1"/>
</dbReference>
<evidence type="ECO:0000256" key="1">
    <source>
        <dbReference type="ARBA" id="ARBA00001966"/>
    </source>
</evidence>
<evidence type="ECO:0000313" key="14">
    <source>
        <dbReference type="EMBL" id="KAK9832374.1"/>
    </source>
</evidence>
<dbReference type="AlphaFoldDB" id="A0AAW1RF69"/>
<dbReference type="InterPro" id="IPR027492">
    <property type="entry name" value="RNA_MTrfase_RlmN"/>
</dbReference>
<dbReference type="SFLD" id="SFLDF00275">
    <property type="entry name" value="adenosine_C2_methyltransferase"/>
    <property type="match status" value="1"/>
</dbReference>
<dbReference type="PANTHER" id="PTHR30544:SF5">
    <property type="entry name" value="RADICAL SAM CORE DOMAIN-CONTAINING PROTEIN"/>
    <property type="match status" value="1"/>
</dbReference>
<dbReference type="Pfam" id="PF04055">
    <property type="entry name" value="Radical_SAM"/>
    <property type="match status" value="1"/>
</dbReference>
<keyword evidence="11" id="KW-0411">Iron-sulfur</keyword>
<dbReference type="InterPro" id="IPR013785">
    <property type="entry name" value="Aldolase_TIM"/>
</dbReference>
<dbReference type="GO" id="GO:0030488">
    <property type="term" value="P:tRNA methylation"/>
    <property type="evidence" value="ECO:0007669"/>
    <property type="project" value="InterPro"/>
</dbReference>
<feature type="domain" description="Radical SAM core" evidence="13">
    <location>
        <begin position="200"/>
        <end position="430"/>
    </location>
</feature>
<evidence type="ECO:0000256" key="9">
    <source>
        <dbReference type="ARBA" id="ARBA00022723"/>
    </source>
</evidence>
<dbReference type="InterPro" id="IPR004383">
    <property type="entry name" value="rRNA_lsu_MTrfase_RlmN/Cfr"/>
</dbReference>
<keyword evidence="8" id="KW-0949">S-adenosyl-L-methionine</keyword>
<evidence type="ECO:0000259" key="13">
    <source>
        <dbReference type="PROSITE" id="PS51918"/>
    </source>
</evidence>
<dbReference type="SFLD" id="SFLDS00029">
    <property type="entry name" value="Radical_SAM"/>
    <property type="match status" value="1"/>
</dbReference>
<keyword evidence="7" id="KW-0808">Transferase</keyword>
<dbReference type="PANTHER" id="PTHR30544">
    <property type="entry name" value="23S RRNA METHYLTRANSFERASE"/>
    <property type="match status" value="1"/>
</dbReference>
<dbReference type="GO" id="GO:0046872">
    <property type="term" value="F:metal ion binding"/>
    <property type="evidence" value="ECO:0007669"/>
    <property type="project" value="UniProtKB-KW"/>
</dbReference>
<evidence type="ECO:0000256" key="12">
    <source>
        <dbReference type="SAM" id="MobiDB-lite"/>
    </source>
</evidence>
<dbReference type="InterPro" id="IPR058240">
    <property type="entry name" value="rSAM_sf"/>
</dbReference>
<evidence type="ECO:0000256" key="11">
    <source>
        <dbReference type="ARBA" id="ARBA00023014"/>
    </source>
</evidence>
<gene>
    <name evidence="14" type="ORF">WJX74_008038</name>
</gene>
<evidence type="ECO:0000256" key="10">
    <source>
        <dbReference type="ARBA" id="ARBA00023004"/>
    </source>
</evidence>
<dbReference type="GO" id="GO:0070475">
    <property type="term" value="P:rRNA base methylation"/>
    <property type="evidence" value="ECO:0007669"/>
    <property type="project" value="InterPro"/>
</dbReference>
<dbReference type="CDD" id="cd01335">
    <property type="entry name" value="Radical_SAM"/>
    <property type="match status" value="1"/>
</dbReference>
<dbReference type="HAMAP" id="MF_01849">
    <property type="entry name" value="RNA_methyltr_RlmN"/>
    <property type="match status" value="1"/>
</dbReference>
<evidence type="ECO:0000256" key="4">
    <source>
        <dbReference type="ARBA" id="ARBA00022490"/>
    </source>
</evidence>
<keyword evidence="5" id="KW-0698">rRNA processing</keyword>